<dbReference type="GO" id="GO:0008408">
    <property type="term" value="F:3'-5' exonuclease activity"/>
    <property type="evidence" value="ECO:0007669"/>
    <property type="project" value="TreeGrafter"/>
</dbReference>
<feature type="compositionally biased region" description="Acidic residues" evidence="4">
    <location>
        <begin position="459"/>
        <end position="470"/>
    </location>
</feature>
<dbReference type="GO" id="GO:0003676">
    <property type="term" value="F:nucleic acid binding"/>
    <property type="evidence" value="ECO:0007669"/>
    <property type="project" value="InterPro"/>
</dbReference>
<feature type="region of interest" description="Disordered" evidence="4">
    <location>
        <begin position="434"/>
        <end position="470"/>
    </location>
</feature>
<evidence type="ECO:0000256" key="4">
    <source>
        <dbReference type="SAM" id="MobiDB-lite"/>
    </source>
</evidence>
<keyword evidence="1" id="KW-0540">Nuclease</keyword>
<dbReference type="STRING" id="585529.HMPREF0291_10086"/>
<evidence type="ECO:0000256" key="1">
    <source>
        <dbReference type="ARBA" id="ARBA00022722"/>
    </source>
</evidence>
<dbReference type="RefSeq" id="WP_005286230.1">
    <property type="nucleotide sequence ID" value="NZ_CM000961.1"/>
</dbReference>
<dbReference type="Proteomes" id="UP000004208">
    <property type="component" value="Unassembled WGS sequence"/>
</dbReference>
<keyword evidence="3 6" id="KW-0269">Exonuclease</keyword>
<accession>D7WAE7</accession>
<dbReference type="InterPro" id="IPR013520">
    <property type="entry name" value="Ribonucl_H"/>
</dbReference>
<feature type="region of interest" description="Disordered" evidence="4">
    <location>
        <begin position="205"/>
        <end position="236"/>
    </location>
</feature>
<dbReference type="SMART" id="SM00479">
    <property type="entry name" value="EXOIII"/>
    <property type="match status" value="1"/>
</dbReference>
<evidence type="ECO:0000256" key="3">
    <source>
        <dbReference type="ARBA" id="ARBA00022839"/>
    </source>
</evidence>
<dbReference type="CDD" id="cd06127">
    <property type="entry name" value="DEDDh"/>
    <property type="match status" value="1"/>
</dbReference>
<keyword evidence="2" id="KW-0378">Hydrolase</keyword>
<proteinExistence type="predicted"/>
<comment type="caution">
    <text evidence="6">The sequence shown here is derived from an EMBL/GenBank/DDBJ whole genome shotgun (WGS) entry which is preliminary data.</text>
</comment>
<dbReference type="HOGENOM" id="CLU_009285_0_0_11"/>
<evidence type="ECO:0000256" key="2">
    <source>
        <dbReference type="ARBA" id="ARBA00022801"/>
    </source>
</evidence>
<sequence length="959" mass="103460">MSPHPGFAVIDVVTTGFGGSDRIVEVGVVLLDQQLREQGTWETLVQPNRDIATCHVHKLTATHLKNAPTWEEVAPELAQVIRGRIGVAHNASFEKRFLSKEFCRVGIATNVGEAHWVDTKDLATAQLGCGSLADALEAAGLTNSEPHAALPNAAATAELLRTLSGTLIGVPLLFTGAMTPTNAALVTRKDLTATPPVETAETTKLNGLNGTAKPDETAEHTEHTEHTETAESNELGDEENWLARLIQSLPAGGDTDTDQYSELLRVCLGDRHLTPAEFYGLARFAHDTGLTEEDVAKIHEEFIRQIASKAWVDGVITEREKTELCTLAEQLAVDPALVHELIATPQMDNDHDEEWVELIPHDRIAFTGSMDVSREEWRTRALSHGLTVGGVGQNTALLVAANPDTMSRKARRARELNIPIVSELHFSRLLASMETEQPQDQPASPADAPDEPLASADPGPDDATESETEAEIGKELDILAGWLTLTGTELPRGVRGLAPGVEKRMAGDAIAGLFARCVEELAAACADDPMKMTMISMHYMGDTTLEELGELYNISQKRIQQLDAEIRHDVVGTTALSTDVAHHLAARFLPLSATASVNAQLPALAMDAEPFTGTYEHYFRMWGLWDTDETWIAAPGFANAVDAALAELVDEHNAALISAAAESLGTDRDLLAEWMSQRNGLVVLSDDAHVLIASSHQDFAAGVLSLNGEPMSTAEIAQATPMDINERFITNAVNVDERIIRVASDLYGLREWGLEAYAGGADSVLHDHSDATGDSDTSRGETTEVDPQDDPDLYWRDDAWCMLLTVNHDHLGGSGFSLPLGVASIYGVPAGGEVAVPSRLGDQFVGVNAAEQSDTSTIRRFLLEAEVSVGDRVWLRFAPEEFAVFPAPARAFPADDAVVDLAHLLDSMGLDPALAGNSESALAAINEALHLEPTTPRRRTVAVFRHRGQDEYGDLIQGL</sequence>
<dbReference type="eggNOG" id="COG0847">
    <property type="taxonomic scope" value="Bacteria"/>
</dbReference>
<feature type="compositionally biased region" description="Low complexity" evidence="4">
    <location>
        <begin position="436"/>
        <end position="458"/>
    </location>
</feature>
<protein>
    <submittedName>
        <fullName evidence="6">Exonuclease</fullName>
    </submittedName>
</protein>
<organism evidence="6 7">
    <name type="scientific">Corynebacterium genitalium ATCC 33030</name>
    <dbReference type="NCBI Taxonomy" id="585529"/>
    <lineage>
        <taxon>Bacteria</taxon>
        <taxon>Bacillati</taxon>
        <taxon>Actinomycetota</taxon>
        <taxon>Actinomycetes</taxon>
        <taxon>Mycobacteriales</taxon>
        <taxon>Corynebacteriaceae</taxon>
        <taxon>Corynebacterium</taxon>
    </lineage>
</organism>
<feature type="compositionally biased region" description="Basic and acidic residues" evidence="4">
    <location>
        <begin position="213"/>
        <end position="229"/>
    </location>
</feature>
<feature type="domain" description="Exonuclease" evidence="5">
    <location>
        <begin position="6"/>
        <end position="169"/>
    </location>
</feature>
<dbReference type="InterPro" id="IPR012337">
    <property type="entry name" value="RNaseH-like_sf"/>
</dbReference>
<dbReference type="InterPro" id="IPR036397">
    <property type="entry name" value="RNaseH_sf"/>
</dbReference>
<dbReference type="Gene3D" id="3.30.420.10">
    <property type="entry name" value="Ribonuclease H-like superfamily/Ribonuclease H"/>
    <property type="match status" value="1"/>
</dbReference>
<feature type="region of interest" description="Disordered" evidence="4">
    <location>
        <begin position="765"/>
        <end position="790"/>
    </location>
</feature>
<evidence type="ECO:0000259" key="5">
    <source>
        <dbReference type="SMART" id="SM00479"/>
    </source>
</evidence>
<dbReference type="SUPFAM" id="SSF52113">
    <property type="entry name" value="BRCT domain"/>
    <property type="match status" value="1"/>
</dbReference>
<dbReference type="OrthoDB" id="3928741at2"/>
<dbReference type="SUPFAM" id="SSF53098">
    <property type="entry name" value="Ribonuclease H-like"/>
    <property type="match status" value="1"/>
</dbReference>
<evidence type="ECO:0000313" key="7">
    <source>
        <dbReference type="Proteomes" id="UP000004208"/>
    </source>
</evidence>
<keyword evidence="7" id="KW-1185">Reference proteome</keyword>
<dbReference type="EMBL" id="ACLJ02000001">
    <property type="protein sequence ID" value="EFK54828.1"/>
    <property type="molecule type" value="Genomic_DNA"/>
</dbReference>
<dbReference type="Pfam" id="PF00929">
    <property type="entry name" value="RNase_T"/>
    <property type="match status" value="1"/>
</dbReference>
<reference evidence="6" key="1">
    <citation type="submission" date="2010-06" db="EMBL/GenBank/DDBJ databases">
        <authorList>
            <person name="Muzny D."/>
            <person name="Qin X."/>
            <person name="Buhay C."/>
            <person name="Dugan-Rocha S."/>
            <person name="Ding Y."/>
            <person name="Chen G."/>
            <person name="Hawes A."/>
            <person name="Holder M."/>
            <person name="Jhangiani S."/>
            <person name="Johnson A."/>
            <person name="Khan Z."/>
            <person name="Li Z."/>
            <person name="Liu W."/>
            <person name="Liu X."/>
            <person name="Perez L."/>
            <person name="Shen H."/>
            <person name="Wang Q."/>
            <person name="Watt J."/>
            <person name="Xi L."/>
            <person name="Xin Y."/>
            <person name="Zhou J."/>
            <person name="Deng J."/>
            <person name="Jiang H."/>
            <person name="Liu Y."/>
            <person name="Qu J."/>
            <person name="Song X.-Z."/>
            <person name="Zhang L."/>
            <person name="Villasana D."/>
            <person name="Johnson A."/>
            <person name="Liu J."/>
            <person name="Liyanage D."/>
            <person name="Lorensuhewa L."/>
            <person name="Robinson T."/>
            <person name="Song A."/>
            <person name="Song B.-B."/>
            <person name="Dinh H."/>
            <person name="Thornton R."/>
            <person name="Coyle M."/>
            <person name="Francisco L."/>
            <person name="Jackson L."/>
            <person name="Javaid M."/>
            <person name="Korchina V."/>
            <person name="Kovar C."/>
            <person name="Mata R."/>
            <person name="Mathew T."/>
            <person name="Ngo R."/>
            <person name="Nguyen L."/>
            <person name="Nguyen N."/>
            <person name="Okwuonu G."/>
            <person name="Ongeri F."/>
            <person name="Pham C."/>
            <person name="Simmons D."/>
            <person name="Wilczek-Boney K."/>
            <person name="Hale W."/>
            <person name="Jakkamsetti A."/>
            <person name="Pham P."/>
            <person name="Ruth R."/>
            <person name="San Lucas F."/>
            <person name="Warren J."/>
            <person name="Zhang J."/>
            <person name="Zhao Z."/>
            <person name="Zhou C."/>
            <person name="Zhu D."/>
            <person name="Lee S."/>
            <person name="Bess C."/>
            <person name="Blankenburg K."/>
            <person name="Forbes L."/>
            <person name="Fu Q."/>
            <person name="Gubbala S."/>
            <person name="Hirani K."/>
            <person name="Jayaseelan J.C."/>
            <person name="Lara F."/>
            <person name="Munidasa M."/>
            <person name="Palculict T."/>
            <person name="Patil S."/>
            <person name="Pu L.-L."/>
            <person name="Saada N."/>
            <person name="Tang L."/>
            <person name="Weissenberger G."/>
            <person name="Zhu Y."/>
            <person name="Hemphill L."/>
            <person name="Shang Y."/>
            <person name="Youmans B."/>
            <person name="Ayvaz T."/>
            <person name="Ross M."/>
            <person name="Santibanez J."/>
            <person name="Aqrawi P."/>
            <person name="Gross S."/>
            <person name="Joshi V."/>
            <person name="Fowler G."/>
            <person name="Nazareth L."/>
            <person name="Reid J."/>
            <person name="Worley K."/>
            <person name="Petrosino J."/>
            <person name="Highlander S."/>
            <person name="Gibbs R."/>
        </authorList>
    </citation>
    <scope>NUCLEOTIDE SEQUENCE [LARGE SCALE GENOMIC DNA]</scope>
    <source>
        <strain evidence="6">ATCC 33030</strain>
    </source>
</reference>
<dbReference type="SUPFAM" id="SSF158682">
    <property type="entry name" value="TerB-like"/>
    <property type="match status" value="1"/>
</dbReference>
<name>D7WAE7_9CORY</name>
<dbReference type="AlphaFoldDB" id="D7WAE7"/>
<dbReference type="PANTHER" id="PTHR30231:SF4">
    <property type="entry name" value="PROTEIN NEN2"/>
    <property type="match status" value="1"/>
</dbReference>
<dbReference type="Gene3D" id="3.40.50.10190">
    <property type="entry name" value="BRCT domain"/>
    <property type="match status" value="1"/>
</dbReference>
<dbReference type="eggNOG" id="COG0568">
    <property type="taxonomic scope" value="Bacteria"/>
</dbReference>
<dbReference type="InterPro" id="IPR036420">
    <property type="entry name" value="BRCT_dom_sf"/>
</dbReference>
<dbReference type="PANTHER" id="PTHR30231">
    <property type="entry name" value="DNA POLYMERASE III SUBUNIT EPSILON"/>
    <property type="match status" value="1"/>
</dbReference>
<gene>
    <name evidence="6" type="ORF">HMPREF0291_10086</name>
</gene>
<dbReference type="GO" id="GO:0005829">
    <property type="term" value="C:cytosol"/>
    <property type="evidence" value="ECO:0007669"/>
    <property type="project" value="TreeGrafter"/>
</dbReference>
<dbReference type="InterPro" id="IPR029024">
    <property type="entry name" value="TerB-like"/>
</dbReference>
<feature type="compositionally biased region" description="Basic and acidic residues" evidence="4">
    <location>
        <begin position="765"/>
        <end position="782"/>
    </location>
</feature>
<evidence type="ECO:0000313" key="6">
    <source>
        <dbReference type="EMBL" id="EFK54828.1"/>
    </source>
</evidence>